<reference evidence="2 3" key="1">
    <citation type="submission" date="2024-05" db="EMBL/GenBank/DDBJ databases">
        <title>Haplotype-resolved chromosome-level genome assembly of Huyou (Citrus changshanensis).</title>
        <authorList>
            <person name="Miao C."/>
            <person name="Chen W."/>
            <person name="Wu Y."/>
            <person name="Wang L."/>
            <person name="Zhao S."/>
            <person name="Grierson D."/>
            <person name="Xu C."/>
            <person name="Chen K."/>
        </authorList>
    </citation>
    <scope>NUCLEOTIDE SEQUENCE [LARGE SCALE GENOMIC DNA]</scope>
    <source>
        <strain evidence="2">01-14</strain>
        <tissue evidence="2">Leaf</tissue>
    </source>
</reference>
<feature type="region of interest" description="Disordered" evidence="1">
    <location>
        <begin position="71"/>
        <end position="178"/>
    </location>
</feature>
<gene>
    <name evidence="2" type="ORF">WN944_000209</name>
</gene>
<feature type="compositionally biased region" description="Acidic residues" evidence="1">
    <location>
        <begin position="86"/>
        <end position="127"/>
    </location>
</feature>
<protein>
    <submittedName>
        <fullName evidence="2">Uncharacterized protein</fullName>
    </submittedName>
</protein>
<comment type="caution">
    <text evidence="2">The sequence shown here is derived from an EMBL/GenBank/DDBJ whole genome shotgun (WGS) entry which is preliminary data.</text>
</comment>
<evidence type="ECO:0000313" key="3">
    <source>
        <dbReference type="Proteomes" id="UP001428341"/>
    </source>
</evidence>
<proteinExistence type="predicted"/>
<dbReference type="PANTHER" id="PTHR35711">
    <property type="entry name" value="EXPRESSED PROTEIN"/>
    <property type="match status" value="1"/>
</dbReference>
<evidence type="ECO:0000313" key="2">
    <source>
        <dbReference type="EMBL" id="KAK9207861.1"/>
    </source>
</evidence>
<dbReference type="Proteomes" id="UP001428341">
    <property type="component" value="Unassembled WGS sequence"/>
</dbReference>
<evidence type="ECO:0000256" key="1">
    <source>
        <dbReference type="SAM" id="MobiDB-lite"/>
    </source>
</evidence>
<keyword evidence="3" id="KW-1185">Reference proteome</keyword>
<name>A0AAP0MIR6_9ROSI</name>
<organism evidence="2 3">
    <name type="scientific">Citrus x changshan-huyou</name>
    <dbReference type="NCBI Taxonomy" id="2935761"/>
    <lineage>
        <taxon>Eukaryota</taxon>
        <taxon>Viridiplantae</taxon>
        <taxon>Streptophyta</taxon>
        <taxon>Embryophyta</taxon>
        <taxon>Tracheophyta</taxon>
        <taxon>Spermatophyta</taxon>
        <taxon>Magnoliopsida</taxon>
        <taxon>eudicotyledons</taxon>
        <taxon>Gunneridae</taxon>
        <taxon>Pentapetalae</taxon>
        <taxon>rosids</taxon>
        <taxon>malvids</taxon>
        <taxon>Sapindales</taxon>
        <taxon>Rutaceae</taxon>
        <taxon>Aurantioideae</taxon>
        <taxon>Citrus</taxon>
    </lineage>
</organism>
<dbReference type="PANTHER" id="PTHR35711:SF1">
    <property type="entry name" value="ECTODERMAL, ISOFORM F"/>
    <property type="match status" value="1"/>
</dbReference>
<dbReference type="EMBL" id="JBCGBO010000004">
    <property type="protein sequence ID" value="KAK9207861.1"/>
    <property type="molecule type" value="Genomic_DNA"/>
</dbReference>
<sequence length="178" mass="19063">MLSMEIQSLCSSAVALGTALRSAMEAVVAETAIVAAKSISLSLLVIGTMPHGTDLLCKEPSAFGRFPFGELYAVKKPGPENKDGSDTEDDEEDDDDDAAEDPDDEEGEEEDGSGEEGEANGDPEDQPEANGDGASGDDDDEEEDDDDDDGEEEDDDDDEEDEDEDEEEIPQPPTKKRK</sequence>
<dbReference type="AlphaFoldDB" id="A0AAP0MIR6"/>
<accession>A0AAP0MIR6</accession>
<feature type="compositionally biased region" description="Acidic residues" evidence="1">
    <location>
        <begin position="135"/>
        <end position="169"/>
    </location>
</feature>